<accession>A0ABP8R9Y7</accession>
<evidence type="ECO:0000256" key="1">
    <source>
        <dbReference type="SAM" id="MobiDB-lite"/>
    </source>
</evidence>
<organism evidence="2 3">
    <name type="scientific">Mycobacterium paraffinicum</name>
    <dbReference type="NCBI Taxonomy" id="53378"/>
    <lineage>
        <taxon>Bacteria</taxon>
        <taxon>Bacillati</taxon>
        <taxon>Actinomycetota</taxon>
        <taxon>Actinomycetes</taxon>
        <taxon>Mycobacteriales</taxon>
        <taxon>Mycobacteriaceae</taxon>
        <taxon>Mycobacterium</taxon>
    </lineage>
</organism>
<proteinExistence type="predicted"/>
<evidence type="ECO:0000313" key="2">
    <source>
        <dbReference type="EMBL" id="GAA4532269.1"/>
    </source>
</evidence>
<gene>
    <name evidence="2" type="ORF">GCM10023161_01310</name>
</gene>
<protein>
    <recommendedName>
        <fullName evidence="4">Transcriptional regulator</fullName>
    </recommendedName>
</protein>
<name>A0ABP8R9Y7_9MYCO</name>
<keyword evidence="3" id="KW-1185">Reference proteome</keyword>
<sequence length="183" mass="20197">MTLAPDRRSTLPSHRPATDPHMREGAPGGESRSGPVQDPDQPVEFWPTSAIRAALQGGDIATWKRIAAALKRDPYGRTARQVEEVLEGTRPYGISKALWEVLERARTHLEANERAEVARHVRLLIDRSGLAEGEFASRIGVTAEELIAYLDGSTSPSAALMIRMRRLSDRFVKVKSTRSADSN</sequence>
<feature type="region of interest" description="Disordered" evidence="1">
    <location>
        <begin position="1"/>
        <end position="43"/>
    </location>
</feature>
<dbReference type="Proteomes" id="UP001501417">
    <property type="component" value="Unassembled WGS sequence"/>
</dbReference>
<evidence type="ECO:0008006" key="4">
    <source>
        <dbReference type="Google" id="ProtNLM"/>
    </source>
</evidence>
<comment type="caution">
    <text evidence="2">The sequence shown here is derived from an EMBL/GenBank/DDBJ whole genome shotgun (WGS) entry which is preliminary data.</text>
</comment>
<reference evidence="3" key="1">
    <citation type="journal article" date="2019" name="Int. J. Syst. Evol. Microbiol.">
        <title>The Global Catalogue of Microorganisms (GCM) 10K type strain sequencing project: providing services to taxonomists for standard genome sequencing and annotation.</title>
        <authorList>
            <consortium name="The Broad Institute Genomics Platform"/>
            <consortium name="The Broad Institute Genome Sequencing Center for Infectious Disease"/>
            <person name="Wu L."/>
            <person name="Ma J."/>
        </authorList>
    </citation>
    <scope>NUCLEOTIDE SEQUENCE [LARGE SCALE GENOMIC DNA]</scope>
    <source>
        <strain evidence="3">JCM 17782</strain>
    </source>
</reference>
<dbReference type="EMBL" id="BAABGF010000001">
    <property type="protein sequence ID" value="GAA4532269.1"/>
    <property type="molecule type" value="Genomic_DNA"/>
</dbReference>
<evidence type="ECO:0000313" key="3">
    <source>
        <dbReference type="Proteomes" id="UP001501417"/>
    </source>
</evidence>